<evidence type="ECO:0000256" key="2">
    <source>
        <dbReference type="ARBA" id="ARBA00023125"/>
    </source>
</evidence>
<dbReference type="SMART" id="SM00895">
    <property type="entry name" value="FCD"/>
    <property type="match status" value="1"/>
</dbReference>
<dbReference type="SMART" id="SM00345">
    <property type="entry name" value="HTH_GNTR"/>
    <property type="match status" value="1"/>
</dbReference>
<dbReference type="Gene3D" id="1.10.10.10">
    <property type="entry name" value="Winged helix-like DNA-binding domain superfamily/Winged helix DNA-binding domain"/>
    <property type="match status" value="1"/>
</dbReference>
<dbReference type="InterPro" id="IPR008920">
    <property type="entry name" value="TF_FadR/GntR_C"/>
</dbReference>
<name>A0A8G2BMG0_9PROT</name>
<dbReference type="GO" id="GO:0003700">
    <property type="term" value="F:DNA-binding transcription factor activity"/>
    <property type="evidence" value="ECO:0007669"/>
    <property type="project" value="InterPro"/>
</dbReference>
<dbReference type="EMBL" id="FNBW01000012">
    <property type="protein sequence ID" value="SDG22012.1"/>
    <property type="molecule type" value="Genomic_DNA"/>
</dbReference>
<protein>
    <submittedName>
        <fullName evidence="6">DNA-binding transcriptional regulator, GntR family</fullName>
    </submittedName>
</protein>
<dbReference type="PANTHER" id="PTHR43537">
    <property type="entry name" value="TRANSCRIPTIONAL REGULATOR, GNTR FAMILY"/>
    <property type="match status" value="1"/>
</dbReference>
<dbReference type="InterPro" id="IPR036388">
    <property type="entry name" value="WH-like_DNA-bd_sf"/>
</dbReference>
<reference evidence="6 7" key="1">
    <citation type="submission" date="2016-10" db="EMBL/GenBank/DDBJ databases">
        <authorList>
            <person name="Varghese N."/>
            <person name="Submissions S."/>
        </authorList>
    </citation>
    <scope>NUCLEOTIDE SEQUENCE [LARGE SCALE GENOMIC DNA]</scope>
    <source>
        <strain evidence="6 7">DSM 18839</strain>
    </source>
</reference>
<dbReference type="RefSeq" id="WP_245702031.1">
    <property type="nucleotide sequence ID" value="NZ_FNBW01000012.1"/>
</dbReference>
<keyword evidence="2 6" id="KW-0238">DNA-binding</keyword>
<dbReference type="Pfam" id="PF07729">
    <property type="entry name" value="FCD"/>
    <property type="match status" value="1"/>
</dbReference>
<dbReference type="Pfam" id="PF00392">
    <property type="entry name" value="GntR"/>
    <property type="match status" value="1"/>
</dbReference>
<evidence type="ECO:0000313" key="7">
    <source>
        <dbReference type="Proteomes" id="UP000198615"/>
    </source>
</evidence>
<evidence type="ECO:0000256" key="3">
    <source>
        <dbReference type="ARBA" id="ARBA00023163"/>
    </source>
</evidence>
<keyword evidence="7" id="KW-1185">Reference proteome</keyword>
<dbReference type="GO" id="GO:0003677">
    <property type="term" value="F:DNA binding"/>
    <property type="evidence" value="ECO:0007669"/>
    <property type="project" value="UniProtKB-KW"/>
</dbReference>
<feature type="region of interest" description="Disordered" evidence="4">
    <location>
        <begin position="1"/>
        <end position="20"/>
    </location>
</feature>
<sequence>MTKNPFSIAGSVTSEDAMRGGPRLTTSARVYGEIRERIIALDLPPDTILVRSELADRFTVSQSPVREAILRLEQDGLVISFPQSRTMVTRIDTARVREEHFLRTAVECEVVRRLAEARDPDALKKARGFLKMQEALVDDMDQVDLFKQLDDAFHAALFASVNQSSLHQHIQARCGHLARLRTLDLPSPGKTASVLDAHRAVVDAIETGDGDLSVRTMREHLSGSLRRMPQIVEEHAELFC</sequence>
<dbReference type="AlphaFoldDB" id="A0A8G2BMG0"/>
<dbReference type="Proteomes" id="UP000198615">
    <property type="component" value="Unassembled WGS sequence"/>
</dbReference>
<comment type="caution">
    <text evidence="6">The sequence shown here is derived from an EMBL/GenBank/DDBJ whole genome shotgun (WGS) entry which is preliminary data.</text>
</comment>
<dbReference type="InterPro" id="IPR000524">
    <property type="entry name" value="Tscrpt_reg_HTH_GntR"/>
</dbReference>
<accession>A0A8G2BMG0</accession>
<dbReference type="PROSITE" id="PS50949">
    <property type="entry name" value="HTH_GNTR"/>
    <property type="match status" value="1"/>
</dbReference>
<evidence type="ECO:0000313" key="6">
    <source>
        <dbReference type="EMBL" id="SDG22012.1"/>
    </source>
</evidence>
<dbReference type="InterPro" id="IPR036390">
    <property type="entry name" value="WH_DNA-bd_sf"/>
</dbReference>
<dbReference type="SUPFAM" id="SSF46785">
    <property type="entry name" value="Winged helix' DNA-binding domain"/>
    <property type="match status" value="1"/>
</dbReference>
<evidence type="ECO:0000259" key="5">
    <source>
        <dbReference type="PROSITE" id="PS50949"/>
    </source>
</evidence>
<dbReference type="SUPFAM" id="SSF48008">
    <property type="entry name" value="GntR ligand-binding domain-like"/>
    <property type="match status" value="1"/>
</dbReference>
<dbReference type="Gene3D" id="1.20.120.530">
    <property type="entry name" value="GntR ligand-binding domain-like"/>
    <property type="match status" value="1"/>
</dbReference>
<feature type="domain" description="HTH gntR-type" evidence="5">
    <location>
        <begin position="24"/>
        <end position="91"/>
    </location>
</feature>
<gene>
    <name evidence="6" type="ORF">SAMN05660686_03724</name>
</gene>
<dbReference type="PANTHER" id="PTHR43537:SF45">
    <property type="entry name" value="GNTR FAMILY REGULATORY PROTEIN"/>
    <property type="match status" value="1"/>
</dbReference>
<feature type="compositionally biased region" description="Polar residues" evidence="4">
    <location>
        <begin position="1"/>
        <end position="14"/>
    </location>
</feature>
<keyword evidence="1" id="KW-0805">Transcription regulation</keyword>
<keyword evidence="3" id="KW-0804">Transcription</keyword>
<evidence type="ECO:0000256" key="4">
    <source>
        <dbReference type="SAM" id="MobiDB-lite"/>
    </source>
</evidence>
<proteinExistence type="predicted"/>
<dbReference type="InterPro" id="IPR011711">
    <property type="entry name" value="GntR_C"/>
</dbReference>
<evidence type="ECO:0000256" key="1">
    <source>
        <dbReference type="ARBA" id="ARBA00023015"/>
    </source>
</evidence>
<organism evidence="6 7">
    <name type="scientific">Thalassobaculum litoreum DSM 18839</name>
    <dbReference type="NCBI Taxonomy" id="1123362"/>
    <lineage>
        <taxon>Bacteria</taxon>
        <taxon>Pseudomonadati</taxon>
        <taxon>Pseudomonadota</taxon>
        <taxon>Alphaproteobacteria</taxon>
        <taxon>Rhodospirillales</taxon>
        <taxon>Thalassobaculaceae</taxon>
        <taxon>Thalassobaculum</taxon>
    </lineage>
</organism>